<dbReference type="Proteomes" id="UP000092573">
    <property type="component" value="Chromosome"/>
</dbReference>
<keyword evidence="5 10" id="KW-0132">Cell division</keyword>
<dbReference type="OrthoDB" id="9812531at2"/>
<comment type="function">
    <text evidence="10">Part of the ABC transporter FtsEX involved in asymmetric cellular division facilitating the initiation of sporulation.</text>
</comment>
<sequence length="306" mass="33822">MTFRTFLRHLREGMKNVFRNGWMSVASITSIIVSLFILGVFVLLVINVNSFADEADSQVQISAFLNTGVDGTTRQQLQTAIESMPEVSKVTFVDKAQGLKDLREKLGADGNDLLEGYTEETNPIPDTLKVEVIEPSTVSFVAGKIQDLNKQYSADQQPIYKVRYGKGTVEKLFKVTRLIRNIGFAFVAGLGLMAMFLISNTIRVTILARRREIGIMKLVGATNSFIRWPFFVEGALIGLIGSLVTAALLFAGYQTLENTIGFDVTLNFRLVPLRQFGYPLGGLLVLLGVLIGVWGSTVSIRKFLKV</sequence>
<dbReference type="InterPro" id="IPR004513">
    <property type="entry name" value="FtsX"/>
</dbReference>
<dbReference type="InterPro" id="IPR040690">
    <property type="entry name" value="FtsX_ECD"/>
</dbReference>
<dbReference type="Pfam" id="PF02687">
    <property type="entry name" value="FtsX"/>
    <property type="match status" value="1"/>
</dbReference>
<evidence type="ECO:0000256" key="11">
    <source>
        <dbReference type="SAM" id="Phobius"/>
    </source>
</evidence>
<organism evidence="14 15">
    <name type="scientific">Paenibacillus yonginensis</name>
    <dbReference type="NCBI Taxonomy" id="1462996"/>
    <lineage>
        <taxon>Bacteria</taxon>
        <taxon>Bacillati</taxon>
        <taxon>Bacillota</taxon>
        <taxon>Bacilli</taxon>
        <taxon>Bacillales</taxon>
        <taxon>Paenibacillaceae</taxon>
        <taxon>Paenibacillus</taxon>
    </lineage>
</organism>
<reference evidence="14 15" key="1">
    <citation type="submission" date="2016-01" db="EMBL/GenBank/DDBJ databases">
        <title>Complete Genome Sequence of Paenibacillus yonginensis DCY84, a novel Plant Growth-Promoting Bacteria with Elicitation of Induced Systemic Resistance.</title>
        <authorList>
            <person name="Kim Y.J."/>
            <person name="Yang D.C."/>
            <person name="Sukweenadhi J."/>
        </authorList>
    </citation>
    <scope>NUCLEOTIDE SEQUENCE [LARGE SCALE GENOMIC DNA]</scope>
    <source>
        <strain evidence="14 15">DCY84</strain>
    </source>
</reference>
<dbReference type="GO" id="GO:0005886">
    <property type="term" value="C:plasma membrane"/>
    <property type="evidence" value="ECO:0007669"/>
    <property type="project" value="UniProtKB-SubCell"/>
</dbReference>
<keyword evidence="15" id="KW-1185">Reference proteome</keyword>
<dbReference type="GO" id="GO:0051301">
    <property type="term" value="P:cell division"/>
    <property type="evidence" value="ECO:0007669"/>
    <property type="project" value="UniProtKB-KW"/>
</dbReference>
<dbReference type="STRING" id="1462996.AWM70_16975"/>
<dbReference type="PANTHER" id="PTHR47755">
    <property type="entry name" value="CELL DIVISION PROTEIN FTSX"/>
    <property type="match status" value="1"/>
</dbReference>
<dbReference type="EMBL" id="CP014167">
    <property type="protein sequence ID" value="ANS76065.1"/>
    <property type="molecule type" value="Genomic_DNA"/>
</dbReference>
<keyword evidence="4 10" id="KW-1003">Cell membrane</keyword>
<feature type="domain" description="ABC3 transporter permease C-terminal" evidence="12">
    <location>
        <begin position="185"/>
        <end position="305"/>
    </location>
</feature>
<gene>
    <name evidence="14" type="ORF">AWM70_16975</name>
</gene>
<comment type="subcellular location">
    <subcellularLocation>
        <location evidence="1">Cell membrane</location>
        <topology evidence="1">Multi-pass membrane protein</topology>
    </subcellularLocation>
</comment>
<evidence type="ECO:0000256" key="3">
    <source>
        <dbReference type="ARBA" id="ARBA00021907"/>
    </source>
</evidence>
<name>A0A1B1N3T9_9BACL</name>
<evidence type="ECO:0000256" key="8">
    <source>
        <dbReference type="ARBA" id="ARBA00023136"/>
    </source>
</evidence>
<dbReference type="PANTHER" id="PTHR47755:SF1">
    <property type="entry name" value="CELL DIVISION PROTEIN FTSX"/>
    <property type="match status" value="1"/>
</dbReference>
<evidence type="ECO:0000256" key="7">
    <source>
        <dbReference type="ARBA" id="ARBA00022989"/>
    </source>
</evidence>
<feature type="transmembrane region" description="Helical" evidence="11">
    <location>
        <begin position="276"/>
        <end position="295"/>
    </location>
</feature>
<proteinExistence type="inferred from homology"/>
<evidence type="ECO:0000256" key="4">
    <source>
        <dbReference type="ARBA" id="ARBA00022475"/>
    </source>
</evidence>
<evidence type="ECO:0000256" key="5">
    <source>
        <dbReference type="ARBA" id="ARBA00022618"/>
    </source>
</evidence>
<feature type="transmembrane region" description="Helical" evidence="11">
    <location>
        <begin position="182"/>
        <end position="207"/>
    </location>
</feature>
<comment type="similarity">
    <text evidence="2 10">Belongs to the ABC-4 integral membrane protein family. FtsX subfamily.</text>
</comment>
<evidence type="ECO:0000313" key="14">
    <source>
        <dbReference type="EMBL" id="ANS76065.1"/>
    </source>
</evidence>
<dbReference type="Gene3D" id="3.30.70.3040">
    <property type="match status" value="1"/>
</dbReference>
<evidence type="ECO:0000256" key="10">
    <source>
        <dbReference type="PIRNR" id="PIRNR003097"/>
    </source>
</evidence>
<dbReference type="NCBIfam" id="NF038347">
    <property type="entry name" value="FtsX_Gpos"/>
    <property type="match status" value="1"/>
</dbReference>
<feature type="domain" description="FtsX extracellular" evidence="13">
    <location>
        <begin position="59"/>
        <end position="149"/>
    </location>
</feature>
<protein>
    <recommendedName>
        <fullName evidence="3 10">Cell division protein FtsX</fullName>
    </recommendedName>
</protein>
<dbReference type="RefSeq" id="WP_068698357.1">
    <property type="nucleotide sequence ID" value="NZ_CP014167.1"/>
</dbReference>
<dbReference type="Pfam" id="PF18075">
    <property type="entry name" value="FtsX_ECD"/>
    <property type="match status" value="1"/>
</dbReference>
<evidence type="ECO:0000256" key="6">
    <source>
        <dbReference type="ARBA" id="ARBA00022692"/>
    </source>
</evidence>
<dbReference type="InterPro" id="IPR058204">
    <property type="entry name" value="FtsX_firmicutes-type"/>
</dbReference>
<keyword evidence="8 10" id="KW-0472">Membrane</keyword>
<dbReference type="PIRSF" id="PIRSF003097">
    <property type="entry name" value="FtsX"/>
    <property type="match status" value="1"/>
</dbReference>
<evidence type="ECO:0000259" key="12">
    <source>
        <dbReference type="Pfam" id="PF02687"/>
    </source>
</evidence>
<evidence type="ECO:0000256" key="1">
    <source>
        <dbReference type="ARBA" id="ARBA00004651"/>
    </source>
</evidence>
<feature type="transmembrane region" description="Helical" evidence="11">
    <location>
        <begin position="21"/>
        <end position="46"/>
    </location>
</feature>
<keyword evidence="6 11" id="KW-0812">Transmembrane</keyword>
<dbReference type="KEGG" id="pyg:AWM70_16975"/>
<feature type="transmembrane region" description="Helical" evidence="11">
    <location>
        <begin position="228"/>
        <end position="256"/>
    </location>
</feature>
<dbReference type="InterPro" id="IPR003838">
    <property type="entry name" value="ABC3_permease_C"/>
</dbReference>
<evidence type="ECO:0000256" key="9">
    <source>
        <dbReference type="ARBA" id="ARBA00023306"/>
    </source>
</evidence>
<evidence type="ECO:0000256" key="2">
    <source>
        <dbReference type="ARBA" id="ARBA00007379"/>
    </source>
</evidence>
<accession>A0A1B1N3T9</accession>
<dbReference type="AlphaFoldDB" id="A0A1B1N3T9"/>
<keyword evidence="7 11" id="KW-1133">Transmembrane helix</keyword>
<evidence type="ECO:0000259" key="13">
    <source>
        <dbReference type="Pfam" id="PF18075"/>
    </source>
</evidence>
<keyword evidence="9 10" id="KW-0131">Cell cycle</keyword>
<evidence type="ECO:0000313" key="15">
    <source>
        <dbReference type="Proteomes" id="UP000092573"/>
    </source>
</evidence>